<evidence type="ECO:0000313" key="3">
    <source>
        <dbReference type="Proteomes" id="UP001295423"/>
    </source>
</evidence>
<accession>A0AAD2FWP3</accession>
<sequence length="304" mass="33802">MSTPPRKWLMDRITGDSKYGDRDRPSGPCCWVPPMVGWCPGLLEENGCCKMVGQIGAYSSEASRFYLMHLGFMLNLISMLLIAFACLAISEDFDILSKASFGKLTLSDEVGDLAAGTVMHVGLRSVSLSKDDVGIVVINFDQLCEVDGFDAFMKPTDCDSCQSMAPNFAISIMLAAVLVLPTLFINVSRLYSGYDANCSKFYSGVLSLACIGLALNTMFTYKFLCGDKFYQGVVPFGVDGDAFPQRESFYVNYDWQWGWGIIFLIAGVVLKIFELLINCCIPTPSITRERKEQETYEQIQDWDD</sequence>
<reference evidence="2" key="1">
    <citation type="submission" date="2023-08" db="EMBL/GenBank/DDBJ databases">
        <authorList>
            <person name="Audoor S."/>
            <person name="Bilcke G."/>
        </authorList>
    </citation>
    <scope>NUCLEOTIDE SEQUENCE</scope>
</reference>
<feature type="transmembrane region" description="Helical" evidence="1">
    <location>
        <begin position="65"/>
        <end position="90"/>
    </location>
</feature>
<name>A0AAD2FWP3_9STRA</name>
<dbReference type="EMBL" id="CAKOGP040001881">
    <property type="protein sequence ID" value="CAJ1955165.1"/>
    <property type="molecule type" value="Genomic_DNA"/>
</dbReference>
<evidence type="ECO:0000256" key="1">
    <source>
        <dbReference type="SAM" id="Phobius"/>
    </source>
</evidence>
<organism evidence="2 3">
    <name type="scientific">Cylindrotheca closterium</name>
    <dbReference type="NCBI Taxonomy" id="2856"/>
    <lineage>
        <taxon>Eukaryota</taxon>
        <taxon>Sar</taxon>
        <taxon>Stramenopiles</taxon>
        <taxon>Ochrophyta</taxon>
        <taxon>Bacillariophyta</taxon>
        <taxon>Bacillariophyceae</taxon>
        <taxon>Bacillariophycidae</taxon>
        <taxon>Bacillariales</taxon>
        <taxon>Bacillariaceae</taxon>
        <taxon>Cylindrotheca</taxon>
    </lineage>
</organism>
<protein>
    <submittedName>
        <fullName evidence="2">Uncharacterized protein</fullName>
    </submittedName>
</protein>
<feature type="transmembrane region" description="Helical" evidence="1">
    <location>
        <begin position="257"/>
        <end position="281"/>
    </location>
</feature>
<keyword evidence="3" id="KW-1185">Reference proteome</keyword>
<feature type="transmembrane region" description="Helical" evidence="1">
    <location>
        <begin position="168"/>
        <end position="189"/>
    </location>
</feature>
<proteinExistence type="predicted"/>
<gene>
    <name evidence="2" type="ORF">CYCCA115_LOCUS15616</name>
</gene>
<dbReference type="Proteomes" id="UP001295423">
    <property type="component" value="Unassembled WGS sequence"/>
</dbReference>
<keyword evidence="1" id="KW-1133">Transmembrane helix</keyword>
<dbReference type="AlphaFoldDB" id="A0AAD2FWP3"/>
<keyword evidence="1" id="KW-0812">Transmembrane</keyword>
<feature type="transmembrane region" description="Helical" evidence="1">
    <location>
        <begin position="201"/>
        <end position="221"/>
    </location>
</feature>
<comment type="caution">
    <text evidence="2">The sequence shown here is derived from an EMBL/GenBank/DDBJ whole genome shotgun (WGS) entry which is preliminary data.</text>
</comment>
<keyword evidence="1" id="KW-0472">Membrane</keyword>
<evidence type="ECO:0000313" key="2">
    <source>
        <dbReference type="EMBL" id="CAJ1955165.1"/>
    </source>
</evidence>